<evidence type="ECO:0000256" key="1">
    <source>
        <dbReference type="SAM" id="MobiDB-lite"/>
    </source>
</evidence>
<name>A0A7I8JYZ2_SPIIN</name>
<dbReference type="InterPro" id="IPR005162">
    <property type="entry name" value="Retrotrans_gag_dom"/>
</dbReference>
<proteinExistence type="predicted"/>
<feature type="compositionally biased region" description="Basic and acidic residues" evidence="1">
    <location>
        <begin position="119"/>
        <end position="140"/>
    </location>
</feature>
<organism evidence="3 4">
    <name type="scientific">Spirodela intermedia</name>
    <name type="common">Intermediate duckweed</name>
    <dbReference type="NCBI Taxonomy" id="51605"/>
    <lineage>
        <taxon>Eukaryota</taxon>
        <taxon>Viridiplantae</taxon>
        <taxon>Streptophyta</taxon>
        <taxon>Embryophyta</taxon>
        <taxon>Tracheophyta</taxon>
        <taxon>Spermatophyta</taxon>
        <taxon>Magnoliopsida</taxon>
        <taxon>Liliopsida</taxon>
        <taxon>Araceae</taxon>
        <taxon>Lemnoideae</taxon>
        <taxon>Spirodela</taxon>
    </lineage>
</organism>
<protein>
    <recommendedName>
        <fullName evidence="2">Retrotransposon gag domain-containing protein</fullName>
    </recommendedName>
</protein>
<reference evidence="3" key="1">
    <citation type="submission" date="2020-02" db="EMBL/GenBank/DDBJ databases">
        <authorList>
            <person name="Scholz U."/>
            <person name="Mascher M."/>
            <person name="Fiebig A."/>
        </authorList>
    </citation>
    <scope>NUCLEOTIDE SEQUENCE</scope>
</reference>
<gene>
    <name evidence="3" type="ORF">SI8410_01001317</name>
</gene>
<sequence length="140" mass="16192">MYLSSDTKLWWLTRTEDLARPTIESWEDFVRELKKQFLPTNNACMAGEALRRLRHTGTVREYVKHFASLMLDVKNMSDEDKFLNFTSGFQNWAKVELRRQGARDVQSAMAMADALVDYRSSDHGEGGGQRSKERRPGEES</sequence>
<evidence type="ECO:0000313" key="4">
    <source>
        <dbReference type="Proteomes" id="UP000663760"/>
    </source>
</evidence>
<dbReference type="OrthoDB" id="1939000at2759"/>
<dbReference type="Pfam" id="PF03732">
    <property type="entry name" value="Retrotrans_gag"/>
    <property type="match status" value="1"/>
</dbReference>
<feature type="region of interest" description="Disordered" evidence="1">
    <location>
        <begin position="117"/>
        <end position="140"/>
    </location>
</feature>
<dbReference type="EMBL" id="LR746264">
    <property type="protein sequence ID" value="CAA7389239.1"/>
    <property type="molecule type" value="Genomic_DNA"/>
</dbReference>
<dbReference type="AlphaFoldDB" id="A0A7I8JYZ2"/>
<dbReference type="Proteomes" id="UP000663760">
    <property type="component" value="Chromosome 1"/>
</dbReference>
<evidence type="ECO:0000313" key="3">
    <source>
        <dbReference type="EMBL" id="CAA7389239.1"/>
    </source>
</evidence>
<keyword evidence="4" id="KW-1185">Reference proteome</keyword>
<evidence type="ECO:0000259" key="2">
    <source>
        <dbReference type="Pfam" id="PF03732"/>
    </source>
</evidence>
<feature type="domain" description="Retrotransposon gag" evidence="2">
    <location>
        <begin position="2"/>
        <end position="89"/>
    </location>
</feature>
<accession>A0A7I8JYZ2</accession>